<dbReference type="SUPFAM" id="SSF51735">
    <property type="entry name" value="NAD(P)-binding Rossmann-fold domains"/>
    <property type="match status" value="1"/>
</dbReference>
<gene>
    <name evidence="3" type="ORF">QBC37DRAFT_433363</name>
</gene>
<keyword evidence="2" id="KW-0560">Oxidoreductase</keyword>
<dbReference type="Gene3D" id="3.40.50.720">
    <property type="entry name" value="NAD(P)-binding Rossmann-like Domain"/>
    <property type="match status" value="1"/>
</dbReference>
<proteinExistence type="inferred from homology"/>
<comment type="similarity">
    <text evidence="1">Belongs to the short-chain dehydrogenases/reductases (SDR) family.</text>
</comment>
<evidence type="ECO:0000313" key="3">
    <source>
        <dbReference type="EMBL" id="KAK4207491.1"/>
    </source>
</evidence>
<comment type="caution">
    <text evidence="3">The sequence shown here is derived from an EMBL/GenBank/DDBJ whole genome shotgun (WGS) entry which is preliminary data.</text>
</comment>
<dbReference type="GO" id="GO:0016491">
    <property type="term" value="F:oxidoreductase activity"/>
    <property type="evidence" value="ECO:0007669"/>
    <property type="project" value="UniProtKB-KW"/>
</dbReference>
<dbReference type="CDD" id="cd05233">
    <property type="entry name" value="SDR_c"/>
    <property type="match status" value="1"/>
</dbReference>
<protein>
    <submittedName>
        <fullName evidence="3">Short chain dehydrogenase</fullName>
    </submittedName>
</protein>
<keyword evidence="4" id="KW-1185">Reference proteome</keyword>
<evidence type="ECO:0000256" key="1">
    <source>
        <dbReference type="ARBA" id="ARBA00006484"/>
    </source>
</evidence>
<dbReference type="PRINTS" id="PR00081">
    <property type="entry name" value="GDHRDH"/>
</dbReference>
<reference evidence="3" key="2">
    <citation type="submission" date="2023-05" db="EMBL/GenBank/DDBJ databases">
        <authorList>
            <consortium name="Lawrence Berkeley National Laboratory"/>
            <person name="Steindorff A."/>
            <person name="Hensen N."/>
            <person name="Bonometti L."/>
            <person name="Westerberg I."/>
            <person name="Brannstrom I.O."/>
            <person name="Guillou S."/>
            <person name="Cros-Aarteil S."/>
            <person name="Calhoun S."/>
            <person name="Haridas S."/>
            <person name="Kuo A."/>
            <person name="Mondo S."/>
            <person name="Pangilinan J."/>
            <person name="Riley R."/>
            <person name="Labutti K."/>
            <person name="Andreopoulos B."/>
            <person name="Lipzen A."/>
            <person name="Chen C."/>
            <person name="Yanf M."/>
            <person name="Daum C."/>
            <person name="Ng V."/>
            <person name="Clum A."/>
            <person name="Ohm R."/>
            <person name="Martin F."/>
            <person name="Silar P."/>
            <person name="Natvig D."/>
            <person name="Lalanne C."/>
            <person name="Gautier V."/>
            <person name="Ament-Velasquez S.L."/>
            <person name="Kruys A."/>
            <person name="Hutchinson M.I."/>
            <person name="Powell A.J."/>
            <person name="Barry K."/>
            <person name="Miller A.N."/>
            <person name="Grigoriev I.V."/>
            <person name="Debuchy R."/>
            <person name="Gladieux P."/>
            <person name="Thoren M.H."/>
            <person name="Johannesson H."/>
        </authorList>
    </citation>
    <scope>NUCLEOTIDE SEQUENCE</scope>
    <source>
        <strain evidence="3">PSN293</strain>
    </source>
</reference>
<dbReference type="Proteomes" id="UP001301769">
    <property type="component" value="Unassembled WGS sequence"/>
</dbReference>
<organism evidence="3 4">
    <name type="scientific">Rhypophila decipiens</name>
    <dbReference type="NCBI Taxonomy" id="261697"/>
    <lineage>
        <taxon>Eukaryota</taxon>
        <taxon>Fungi</taxon>
        <taxon>Dikarya</taxon>
        <taxon>Ascomycota</taxon>
        <taxon>Pezizomycotina</taxon>
        <taxon>Sordariomycetes</taxon>
        <taxon>Sordariomycetidae</taxon>
        <taxon>Sordariales</taxon>
        <taxon>Naviculisporaceae</taxon>
        <taxon>Rhypophila</taxon>
    </lineage>
</organism>
<dbReference type="EMBL" id="MU858291">
    <property type="protein sequence ID" value="KAK4207491.1"/>
    <property type="molecule type" value="Genomic_DNA"/>
</dbReference>
<dbReference type="Pfam" id="PF00106">
    <property type="entry name" value="adh_short"/>
    <property type="match status" value="1"/>
</dbReference>
<evidence type="ECO:0000256" key="2">
    <source>
        <dbReference type="ARBA" id="ARBA00023002"/>
    </source>
</evidence>
<dbReference type="PANTHER" id="PTHR42901:SF1">
    <property type="entry name" value="ALCOHOL DEHYDROGENASE"/>
    <property type="match status" value="1"/>
</dbReference>
<sequence>MGLTDLPVDKDMFQSSTRVSPLPLLHNDTYPAISASHNASLSQAGKTVLVTGGGAGVGFMIAKQFAKAGASRLILVGRRHDVLEKAAAELKSENPQAVEIVHVRPLDVTHRASVAALWDWIAKERITVDVLVLGHGRPSPLQSVLDMGADLVREMYEINVLAFMDFTEAFWKHLNSKRSEVSIASGKGPAVLINVSTAGIWDYIACGPVPVYSLTKNSGTLLLQQIAKDVDPDKLRIVSYHPGLLRTDGTKDLPFPPGFEVPWDTPELAGDFAVWMASPGAGFLHGRFVHSSWDVDVLRDGEMRERIDADPFFLKVGVLGFHP</sequence>
<accession>A0AAN6XVP6</accession>
<dbReference type="AlphaFoldDB" id="A0AAN6XVP6"/>
<name>A0AAN6XVP6_9PEZI</name>
<dbReference type="InterPro" id="IPR036291">
    <property type="entry name" value="NAD(P)-bd_dom_sf"/>
</dbReference>
<dbReference type="PANTHER" id="PTHR42901">
    <property type="entry name" value="ALCOHOL DEHYDROGENASE"/>
    <property type="match status" value="1"/>
</dbReference>
<evidence type="ECO:0000313" key="4">
    <source>
        <dbReference type="Proteomes" id="UP001301769"/>
    </source>
</evidence>
<dbReference type="InterPro" id="IPR002347">
    <property type="entry name" value="SDR_fam"/>
</dbReference>
<reference evidence="3" key="1">
    <citation type="journal article" date="2023" name="Mol. Phylogenet. Evol.">
        <title>Genome-scale phylogeny and comparative genomics of the fungal order Sordariales.</title>
        <authorList>
            <person name="Hensen N."/>
            <person name="Bonometti L."/>
            <person name="Westerberg I."/>
            <person name="Brannstrom I.O."/>
            <person name="Guillou S."/>
            <person name="Cros-Aarteil S."/>
            <person name="Calhoun S."/>
            <person name="Haridas S."/>
            <person name="Kuo A."/>
            <person name="Mondo S."/>
            <person name="Pangilinan J."/>
            <person name="Riley R."/>
            <person name="LaButti K."/>
            <person name="Andreopoulos B."/>
            <person name="Lipzen A."/>
            <person name="Chen C."/>
            <person name="Yan M."/>
            <person name="Daum C."/>
            <person name="Ng V."/>
            <person name="Clum A."/>
            <person name="Steindorff A."/>
            <person name="Ohm R.A."/>
            <person name="Martin F."/>
            <person name="Silar P."/>
            <person name="Natvig D.O."/>
            <person name="Lalanne C."/>
            <person name="Gautier V."/>
            <person name="Ament-Velasquez S.L."/>
            <person name="Kruys A."/>
            <person name="Hutchinson M.I."/>
            <person name="Powell A.J."/>
            <person name="Barry K."/>
            <person name="Miller A.N."/>
            <person name="Grigoriev I.V."/>
            <person name="Debuchy R."/>
            <person name="Gladieux P."/>
            <person name="Hiltunen Thoren M."/>
            <person name="Johannesson H."/>
        </authorList>
    </citation>
    <scope>NUCLEOTIDE SEQUENCE</scope>
    <source>
        <strain evidence="3">PSN293</strain>
    </source>
</reference>